<reference evidence="2 3" key="1">
    <citation type="journal article" date="2016" name="Nat. Commun.">
        <title>Thousands of microbial genomes shed light on interconnected biogeochemical processes in an aquifer system.</title>
        <authorList>
            <person name="Anantharaman K."/>
            <person name="Brown C.T."/>
            <person name="Hug L.A."/>
            <person name="Sharon I."/>
            <person name="Castelle C.J."/>
            <person name="Probst A.J."/>
            <person name="Thomas B.C."/>
            <person name="Singh A."/>
            <person name="Wilkins M.J."/>
            <person name="Karaoz U."/>
            <person name="Brodie E.L."/>
            <person name="Williams K.H."/>
            <person name="Hubbard S.S."/>
            <person name="Banfield J.F."/>
        </authorList>
    </citation>
    <scope>NUCLEOTIDE SEQUENCE [LARGE SCALE GENOMIC DNA]</scope>
    <source>
        <strain evidence="3">RIFCSPLOWO2_12_FULL_64_10</strain>
    </source>
</reference>
<dbReference type="EMBL" id="MFKF01000286">
    <property type="protein sequence ID" value="OGG46733.1"/>
    <property type="molecule type" value="Genomic_DNA"/>
</dbReference>
<protein>
    <recommendedName>
        <fullName evidence="4">Transmembrane protein (PGPGW)</fullName>
    </recommendedName>
</protein>
<evidence type="ECO:0000313" key="3">
    <source>
        <dbReference type="Proteomes" id="UP000178606"/>
    </source>
</evidence>
<evidence type="ECO:0000313" key="2">
    <source>
        <dbReference type="EMBL" id="OGG46733.1"/>
    </source>
</evidence>
<dbReference type="Pfam" id="PF09656">
    <property type="entry name" value="PGPGW"/>
    <property type="match status" value="1"/>
</dbReference>
<keyword evidence="1" id="KW-0812">Transmembrane</keyword>
<gene>
    <name evidence="2" type="ORF">A3F84_18100</name>
</gene>
<dbReference type="AlphaFoldDB" id="A0A1F6CC56"/>
<comment type="caution">
    <text evidence="2">The sequence shown here is derived from an EMBL/GenBank/DDBJ whole genome shotgun (WGS) entry which is preliminary data.</text>
</comment>
<organism evidence="2 3">
    <name type="scientific">Handelsmanbacteria sp. (strain RIFCSPLOWO2_12_FULL_64_10)</name>
    <dbReference type="NCBI Taxonomy" id="1817868"/>
    <lineage>
        <taxon>Bacteria</taxon>
        <taxon>Candidatus Handelsmaniibacteriota</taxon>
    </lineage>
</organism>
<sequence length="69" mass="7503">MRSWLKSSPFFRKAVGWTCIVVGAFLAIPLVPGPGIPLILIGLGLLGKGGKYIEKLKAYFTRRSSRTAP</sequence>
<keyword evidence="1" id="KW-1133">Transmembrane helix</keyword>
<feature type="transmembrane region" description="Helical" evidence="1">
    <location>
        <begin position="20"/>
        <end position="47"/>
    </location>
</feature>
<dbReference type="InterPro" id="IPR019099">
    <property type="entry name" value="Uncharacterised_PGPGW_TM"/>
</dbReference>
<keyword evidence="1" id="KW-0472">Membrane</keyword>
<proteinExistence type="predicted"/>
<dbReference type="Proteomes" id="UP000178606">
    <property type="component" value="Unassembled WGS sequence"/>
</dbReference>
<name>A0A1F6CC56_HANXR</name>
<evidence type="ECO:0000256" key="1">
    <source>
        <dbReference type="SAM" id="Phobius"/>
    </source>
</evidence>
<evidence type="ECO:0008006" key="4">
    <source>
        <dbReference type="Google" id="ProtNLM"/>
    </source>
</evidence>
<accession>A0A1F6CC56</accession>